<name>S7QAL7_GLOTA</name>
<keyword evidence="7" id="KW-1185">Reference proteome</keyword>
<keyword evidence="2" id="KW-0285">Flavoprotein</keyword>
<reference evidence="6 7" key="1">
    <citation type="journal article" date="2012" name="Science">
        <title>The Paleozoic origin of enzymatic lignin decomposition reconstructed from 31 fungal genomes.</title>
        <authorList>
            <person name="Floudas D."/>
            <person name="Binder M."/>
            <person name="Riley R."/>
            <person name="Barry K."/>
            <person name="Blanchette R.A."/>
            <person name="Henrissat B."/>
            <person name="Martinez A.T."/>
            <person name="Otillar R."/>
            <person name="Spatafora J.W."/>
            <person name="Yadav J.S."/>
            <person name="Aerts A."/>
            <person name="Benoit I."/>
            <person name="Boyd A."/>
            <person name="Carlson A."/>
            <person name="Copeland A."/>
            <person name="Coutinho P.M."/>
            <person name="de Vries R.P."/>
            <person name="Ferreira P."/>
            <person name="Findley K."/>
            <person name="Foster B."/>
            <person name="Gaskell J."/>
            <person name="Glotzer D."/>
            <person name="Gorecki P."/>
            <person name="Heitman J."/>
            <person name="Hesse C."/>
            <person name="Hori C."/>
            <person name="Igarashi K."/>
            <person name="Jurgens J.A."/>
            <person name="Kallen N."/>
            <person name="Kersten P."/>
            <person name="Kohler A."/>
            <person name="Kuees U."/>
            <person name="Kumar T.K.A."/>
            <person name="Kuo A."/>
            <person name="LaButti K."/>
            <person name="Larrondo L.F."/>
            <person name="Lindquist E."/>
            <person name="Ling A."/>
            <person name="Lombard V."/>
            <person name="Lucas S."/>
            <person name="Lundell T."/>
            <person name="Martin R."/>
            <person name="McLaughlin D.J."/>
            <person name="Morgenstern I."/>
            <person name="Morin E."/>
            <person name="Murat C."/>
            <person name="Nagy L.G."/>
            <person name="Nolan M."/>
            <person name="Ohm R.A."/>
            <person name="Patyshakuliyeva A."/>
            <person name="Rokas A."/>
            <person name="Ruiz-Duenas F.J."/>
            <person name="Sabat G."/>
            <person name="Salamov A."/>
            <person name="Samejima M."/>
            <person name="Schmutz J."/>
            <person name="Slot J.C."/>
            <person name="St John F."/>
            <person name="Stenlid J."/>
            <person name="Sun H."/>
            <person name="Sun S."/>
            <person name="Syed K."/>
            <person name="Tsang A."/>
            <person name="Wiebenga A."/>
            <person name="Young D."/>
            <person name="Pisabarro A."/>
            <person name="Eastwood D.C."/>
            <person name="Martin F."/>
            <person name="Cullen D."/>
            <person name="Grigoriev I.V."/>
            <person name="Hibbett D.S."/>
        </authorList>
    </citation>
    <scope>NUCLEOTIDE SEQUENCE [LARGE SCALE GENOMIC DNA]</scope>
    <source>
        <strain evidence="6 7">ATCC 11539</strain>
    </source>
</reference>
<dbReference type="GO" id="GO:0050661">
    <property type="term" value="F:NADP binding"/>
    <property type="evidence" value="ECO:0007669"/>
    <property type="project" value="InterPro"/>
</dbReference>
<evidence type="ECO:0000313" key="7">
    <source>
        <dbReference type="Proteomes" id="UP000030669"/>
    </source>
</evidence>
<organism evidence="6 7">
    <name type="scientific">Gloeophyllum trabeum (strain ATCC 11539 / FP-39264 / Madison 617)</name>
    <name type="common">Brown rot fungus</name>
    <dbReference type="NCBI Taxonomy" id="670483"/>
    <lineage>
        <taxon>Eukaryota</taxon>
        <taxon>Fungi</taxon>
        <taxon>Dikarya</taxon>
        <taxon>Basidiomycota</taxon>
        <taxon>Agaricomycotina</taxon>
        <taxon>Agaricomycetes</taxon>
        <taxon>Gloeophyllales</taxon>
        <taxon>Gloeophyllaceae</taxon>
        <taxon>Gloeophyllum</taxon>
    </lineage>
</organism>
<accession>S7QAL7</accession>
<dbReference type="OrthoDB" id="66881at2759"/>
<dbReference type="RefSeq" id="XP_007864136.1">
    <property type="nucleotide sequence ID" value="XM_007865945.1"/>
</dbReference>
<dbReference type="PANTHER" id="PTHR23023">
    <property type="entry name" value="DIMETHYLANILINE MONOOXYGENASE"/>
    <property type="match status" value="1"/>
</dbReference>
<keyword evidence="3" id="KW-0274">FAD</keyword>
<dbReference type="InterPro" id="IPR036188">
    <property type="entry name" value="FAD/NAD-bd_sf"/>
</dbReference>
<dbReference type="InterPro" id="IPR045632">
    <property type="entry name" value="DUF6314"/>
</dbReference>
<dbReference type="OMA" id="GQFPMGD"/>
<dbReference type="EMBL" id="KB469299">
    <property type="protein sequence ID" value="EPQ56961.1"/>
    <property type="molecule type" value="Genomic_DNA"/>
</dbReference>
<dbReference type="Proteomes" id="UP000030669">
    <property type="component" value="Unassembled WGS sequence"/>
</dbReference>
<feature type="domain" description="DUF6314" evidence="5">
    <location>
        <begin position="552"/>
        <end position="753"/>
    </location>
</feature>
<dbReference type="AlphaFoldDB" id="S7QAL7"/>
<dbReference type="GO" id="GO:0050660">
    <property type="term" value="F:flavin adenine dinucleotide binding"/>
    <property type="evidence" value="ECO:0007669"/>
    <property type="project" value="InterPro"/>
</dbReference>
<proteinExistence type="inferred from homology"/>
<protein>
    <recommendedName>
        <fullName evidence="5">DUF6314 domain-containing protein</fullName>
    </recommendedName>
</protein>
<comment type="similarity">
    <text evidence="1">Belongs to the FMO family.</text>
</comment>
<dbReference type="eggNOG" id="KOG1399">
    <property type="taxonomic scope" value="Eukaryota"/>
</dbReference>
<dbReference type="HOGENOM" id="CLU_023116_0_0_1"/>
<dbReference type="GeneID" id="19303752"/>
<dbReference type="Pfam" id="PF19834">
    <property type="entry name" value="DUF6314"/>
    <property type="match status" value="1"/>
</dbReference>
<evidence type="ECO:0000256" key="2">
    <source>
        <dbReference type="ARBA" id="ARBA00022630"/>
    </source>
</evidence>
<evidence type="ECO:0000313" key="6">
    <source>
        <dbReference type="EMBL" id="EPQ56961.1"/>
    </source>
</evidence>
<dbReference type="InterPro" id="IPR020946">
    <property type="entry name" value="Flavin_mOase-like"/>
</dbReference>
<evidence type="ECO:0000259" key="5">
    <source>
        <dbReference type="Pfam" id="PF19834"/>
    </source>
</evidence>
<gene>
    <name evidence="6" type="ORF">GLOTRDRAFT_137413</name>
</gene>
<dbReference type="Pfam" id="PF00743">
    <property type="entry name" value="FMO-like"/>
    <property type="match status" value="1"/>
</dbReference>
<dbReference type="SUPFAM" id="SSF51905">
    <property type="entry name" value="FAD/NAD(P)-binding domain"/>
    <property type="match status" value="2"/>
</dbReference>
<dbReference type="KEGG" id="gtr:GLOTRDRAFT_137413"/>
<keyword evidence="4" id="KW-0560">Oxidoreductase</keyword>
<dbReference type="Gene3D" id="3.50.50.60">
    <property type="entry name" value="FAD/NAD(P)-binding domain"/>
    <property type="match status" value="1"/>
</dbReference>
<evidence type="ECO:0000256" key="1">
    <source>
        <dbReference type="ARBA" id="ARBA00009183"/>
    </source>
</evidence>
<dbReference type="InterPro" id="IPR050346">
    <property type="entry name" value="FMO-like"/>
</dbReference>
<sequence length="756" mass="84428">MSSLLNDNLERAGTWSRNTTMILPVSRSVMPLIDALPSMASWGSLHCDDYDVLQRSLADTTKVTLTVLLAFLGVEVVLQETVTKAFAFLAILYIVALRWSFTGLGRTEFEDKLDAQGRDIFPYAGDVGDYLHRYAERYVRKEDIRLQTKVETVQFEEDNWIVRTSTLTEVTPGSQDERFDYVIFASGFFSTPFTPSIPGMAESQIPQIHSANFPAAETYRGRKVAVIGGSLSAAEIAGALSPYASKVHHIHPQPFYPIPRYVPDSKAELQDKPFFLPSDVVFNRRSTRKSMEEQTQPTVEMNRKKHEYLATLCPPLSHPSNFDDPPRVGVSDMYVSGLRAGAIHRHLAKLESVQAETSTLHLSTGEEISSIDAIIFATGYTTKFPYLPPSALEALEYDPSNLSVPFLTHRLVLHADLLQAGFVGLYRGPYFAVIEMQARYVAALIAGEKEWPREAEMREGVEKERRVREFTRDGKRQFPHSDYGGLVEGYARLLGLSLFKEADPAVADQVLACNYPRERTGDVEAIEQDVLGTLRLSKEGAWVLGAVFRSWSGRWKVSRVIRHDMPGGMDGTFEGTATFHLRPPSALPGDSTKGRPADPAACQVPGNTIAIFSGPERGVLEYLYHESGTFTTATGISFQAHRKYVYRYHPSEDVISAWFVKGGAFGSAPNEGEIDYWFHDIAIGGSSESGLWFYEHKDKGGWTAKGNEHLCVRDVYSPVYRFCFEGNEVGQFGIGYDVRGPDKGYVSEAWYEREPC</sequence>
<dbReference type="GO" id="GO:0004499">
    <property type="term" value="F:N,N-dimethylaniline monooxygenase activity"/>
    <property type="evidence" value="ECO:0007669"/>
    <property type="project" value="InterPro"/>
</dbReference>
<evidence type="ECO:0000256" key="4">
    <source>
        <dbReference type="ARBA" id="ARBA00023002"/>
    </source>
</evidence>
<evidence type="ECO:0000256" key="3">
    <source>
        <dbReference type="ARBA" id="ARBA00022827"/>
    </source>
</evidence>